<dbReference type="RefSeq" id="WP_006290719.1">
    <property type="nucleotide sequence ID" value="NZ_AP012333.1"/>
</dbReference>
<accession>E6K1Y7</accession>
<proteinExistence type="predicted"/>
<reference evidence="2 3" key="1">
    <citation type="submission" date="2010-12" db="EMBL/GenBank/DDBJ databases">
        <authorList>
            <person name="Muzny D."/>
            <person name="Qin X."/>
            <person name="Buhay C."/>
            <person name="Dugan-Rocha S."/>
            <person name="Ding Y."/>
            <person name="Chen G."/>
            <person name="Hawes A."/>
            <person name="Holder M."/>
            <person name="Jhangiani S."/>
            <person name="Johnson A."/>
            <person name="Khan Z."/>
            <person name="Li Z."/>
            <person name="Liu W."/>
            <person name="Liu X."/>
            <person name="Perez L."/>
            <person name="Shen H."/>
            <person name="Wang Q."/>
            <person name="Watt J."/>
            <person name="Xi L."/>
            <person name="Xin Y."/>
            <person name="Zhou J."/>
            <person name="Deng J."/>
            <person name="Jiang H."/>
            <person name="Liu Y."/>
            <person name="Qu J."/>
            <person name="Song X.-Z."/>
            <person name="Zhang L."/>
            <person name="Villasana D."/>
            <person name="Johnson A."/>
            <person name="Liu J."/>
            <person name="Liyanage D."/>
            <person name="Lorensuhewa L."/>
            <person name="Robinson T."/>
            <person name="Song A."/>
            <person name="Song B.-B."/>
            <person name="Dinh H."/>
            <person name="Thornton R."/>
            <person name="Coyle M."/>
            <person name="Francisco L."/>
            <person name="Jackson L."/>
            <person name="Javaid M."/>
            <person name="Korchina V."/>
            <person name="Kovar C."/>
            <person name="Mata R."/>
            <person name="Mathew T."/>
            <person name="Ngo R."/>
            <person name="Nguyen L."/>
            <person name="Nguyen N."/>
            <person name="Okwuonu G."/>
            <person name="Ongeri F."/>
            <person name="Pham C."/>
            <person name="Simmons D."/>
            <person name="Wilczek-Boney K."/>
            <person name="Hale W."/>
            <person name="Jakkamsetti A."/>
            <person name="Pham P."/>
            <person name="Ruth R."/>
            <person name="San Lucas F."/>
            <person name="Warren J."/>
            <person name="Zhang J."/>
            <person name="Zhao Z."/>
            <person name="Zhou C."/>
            <person name="Zhu D."/>
            <person name="Lee S."/>
            <person name="Bess C."/>
            <person name="Blankenburg K."/>
            <person name="Forbes L."/>
            <person name="Fu Q."/>
            <person name="Gubbala S."/>
            <person name="Hirani K."/>
            <person name="Jayaseelan J.C."/>
            <person name="Lara F."/>
            <person name="Munidasa M."/>
            <person name="Palculict T."/>
            <person name="Patil S."/>
            <person name="Pu L.-L."/>
            <person name="Saada N."/>
            <person name="Tang L."/>
            <person name="Weissenberger G."/>
            <person name="Zhu Y."/>
            <person name="Hemphill L."/>
            <person name="Shang Y."/>
            <person name="Youmans B."/>
            <person name="Ayvaz T."/>
            <person name="Ross M."/>
            <person name="Santibanez J."/>
            <person name="Aqrawi P."/>
            <person name="Gross S."/>
            <person name="Joshi V."/>
            <person name="Fowler G."/>
            <person name="Nazareth L."/>
            <person name="Reid J."/>
            <person name="Worley K."/>
            <person name="Petrosino J."/>
            <person name="Highlander S."/>
            <person name="Gibbs R."/>
        </authorList>
    </citation>
    <scope>NUCLEOTIDE SEQUENCE [LARGE SCALE GENOMIC DNA]</scope>
    <source>
        <strain evidence="2 3">DSM 10105</strain>
    </source>
</reference>
<dbReference type="PANTHER" id="PTHR43404">
    <property type="entry name" value="LIPOPOLYSACCHARIDE CHOLINEPHOSPHOTRANSFERASE LICD"/>
    <property type="match status" value="1"/>
</dbReference>
<comment type="caution">
    <text evidence="2">The sequence shown here is derived from an EMBL/GenBank/DDBJ whole genome shotgun (WGS) entry which is preliminary data.</text>
</comment>
<dbReference type="GO" id="GO:0009100">
    <property type="term" value="P:glycoprotein metabolic process"/>
    <property type="evidence" value="ECO:0007669"/>
    <property type="project" value="UniProtKB-ARBA"/>
</dbReference>
<evidence type="ECO:0000313" key="3">
    <source>
        <dbReference type="Proteomes" id="UP000004946"/>
    </source>
</evidence>
<dbReference type="eggNOG" id="COG3475">
    <property type="taxonomic scope" value="Bacteria"/>
</dbReference>
<evidence type="ECO:0000259" key="1">
    <source>
        <dbReference type="Pfam" id="PF04991"/>
    </source>
</evidence>
<feature type="domain" description="LicD/FKTN/FKRP nucleotidyltransferase" evidence="1">
    <location>
        <begin position="39"/>
        <end position="262"/>
    </location>
</feature>
<dbReference type="PATRIC" id="fig|864564.6.peg.242"/>
<dbReference type="EMBL" id="AEON01000002">
    <property type="protein sequence ID" value="EFT82775.1"/>
    <property type="molecule type" value="Genomic_DNA"/>
</dbReference>
<dbReference type="InterPro" id="IPR007074">
    <property type="entry name" value="LicD/FKTN/FKRP_NTP_transf"/>
</dbReference>
<organism evidence="2 3">
    <name type="scientific">Parascardovia denticolens DSM 10105 = JCM 12538</name>
    <dbReference type="NCBI Taxonomy" id="864564"/>
    <lineage>
        <taxon>Bacteria</taxon>
        <taxon>Bacillati</taxon>
        <taxon>Actinomycetota</taxon>
        <taxon>Actinomycetes</taxon>
        <taxon>Bifidobacteriales</taxon>
        <taxon>Bifidobacteriaceae</taxon>
        <taxon>Parascardovia</taxon>
    </lineage>
</organism>
<name>E6K1Y7_PARDN</name>
<gene>
    <name evidence="2" type="ORF">HMPREF0620_1460</name>
</gene>
<keyword evidence="3" id="KW-1185">Reference proteome</keyword>
<dbReference type="Pfam" id="PF04991">
    <property type="entry name" value="LicD"/>
    <property type="match status" value="1"/>
</dbReference>
<dbReference type="InterPro" id="IPR052942">
    <property type="entry name" value="LPS_cholinephosphotransferase"/>
</dbReference>
<dbReference type="AlphaFoldDB" id="E6K1Y7"/>
<dbReference type="Proteomes" id="UP000004946">
    <property type="component" value="Chromosome"/>
</dbReference>
<protein>
    <submittedName>
        <fullName evidence="2">LICD family protein</fullName>
    </submittedName>
</protein>
<dbReference type="HOGENOM" id="CLU_075543_1_0_11"/>
<evidence type="ECO:0000313" key="2">
    <source>
        <dbReference type="EMBL" id="EFT82775.1"/>
    </source>
</evidence>
<sequence>MSNVRTLIQPAKNRTSNLLSADEIKKEELNILLAFKELCSSLNLKYTLIGGTLLGAIRHQGFIPWDDDIDVGMPRYDYMKMIDFIHHNHSLKRLELEDIYLVPLEESTFVKLVSTKVHVQERFNQNPGHLWIDIMPIDGLPDSAAATQKLYRRVTFYRKILSMSYANPHEGTTFLRKIVKRCFQSIDRNHWLGKKAMHKINRIAKENPYGSTGYVGALTNGLYGAGERMPIKGYEDTVEVTFEGERFKAMSCWDSYLTGIYGDYMTLPPVEKRVNHQMKAWRE</sequence>
<dbReference type="KEGG" id="pdo:PSDT_0217"/>
<dbReference type="PANTHER" id="PTHR43404:SF2">
    <property type="entry name" value="LIPOPOLYSACCHARIDE CHOLINEPHOSPHOTRANSFERASE LICD"/>
    <property type="match status" value="1"/>
</dbReference>